<evidence type="ECO:0000256" key="1">
    <source>
        <dbReference type="ARBA" id="ARBA00004123"/>
    </source>
</evidence>
<accession>A0A9P4WH04</accession>
<dbReference type="Pfam" id="PF22788">
    <property type="entry name" value="COP9_hel_rpt"/>
    <property type="match status" value="1"/>
</dbReference>
<comment type="caution">
    <text evidence="11">The sequence shown here is derived from an EMBL/GenBank/DDBJ whole genome shotgun (WGS) entry which is preliminary data.</text>
</comment>
<sequence>MTVELSTLLLQFQPESEDLKSRQKFDQAAKAFVKQLDNVSAPHWSKGANTPQDVLEILNPTVNSIAYAFALRHRISVAVDKKSTDAIQPGGALWNKLVLFLETFDPVQMRYAGQEYKKLVDYVETLARNAGSPGLAIAPIRSAMIRLDPTTGTFTSTHLDFVRLCLETQSYAAAQPILDNYIHSLPSQIPAAVREGSEYSVVAADVARSGEFIHKNSGHSDKVTFVDVQEYYVLGAMAYLGLRQFKKAQQFLEHVLVMPSANVANGLMLEAYKKWVLLNCLVSDEPKAVPRSANATAIKQVRGASKAYEAVADAYGHLHNMSKLKAQINAGAQTWAEDGNTGLVKAVLDSQMRAYVSRLSKTFSAIPVSNIARNVGGSADETTQYLETLIKEGHLNARLEQTNKPETGIVLRFYLDPTQGPLAKTEKQQQQALFEQTLRTNALADQVRDADYRLTLTKEFIENLKRQQKRQGPSGDAMDTAWDDGVEEEDIMTHSHQHEAVVDRPHKKQKTGDDGTELSVEVK</sequence>
<dbReference type="InterPro" id="IPR050756">
    <property type="entry name" value="CSN3"/>
</dbReference>
<evidence type="ECO:0000256" key="8">
    <source>
        <dbReference type="SAM" id="MobiDB-lite"/>
    </source>
</evidence>
<feature type="domain" description="COP9 signalosome complex subunit 3 N-terminal helical repeats" evidence="10">
    <location>
        <begin position="45"/>
        <end position="291"/>
    </location>
</feature>
<comment type="similarity">
    <text evidence="3">Belongs to the CSN3 family.</text>
</comment>
<evidence type="ECO:0000256" key="4">
    <source>
        <dbReference type="ARBA" id="ARBA00014878"/>
    </source>
</evidence>
<gene>
    <name evidence="11" type="ORF">E8E12_002226</name>
</gene>
<comment type="subcellular location">
    <subcellularLocation>
        <location evidence="2">Cytoplasm</location>
    </subcellularLocation>
    <subcellularLocation>
        <location evidence="1">Nucleus</location>
    </subcellularLocation>
</comment>
<keyword evidence="7" id="KW-0539">Nucleus</keyword>
<dbReference type="PANTHER" id="PTHR10758:SF1">
    <property type="entry name" value="COP9 SIGNALOSOME COMPLEX SUBUNIT 3"/>
    <property type="match status" value="1"/>
</dbReference>
<dbReference type="Pfam" id="PF01399">
    <property type="entry name" value="PCI"/>
    <property type="match status" value="1"/>
</dbReference>
<feature type="region of interest" description="Disordered" evidence="8">
    <location>
        <begin position="465"/>
        <end position="523"/>
    </location>
</feature>
<dbReference type="AlphaFoldDB" id="A0A9P4WH04"/>
<evidence type="ECO:0000259" key="10">
    <source>
        <dbReference type="Pfam" id="PF22788"/>
    </source>
</evidence>
<evidence type="ECO:0000256" key="2">
    <source>
        <dbReference type="ARBA" id="ARBA00004496"/>
    </source>
</evidence>
<dbReference type="InterPro" id="IPR000717">
    <property type="entry name" value="PCI_dom"/>
</dbReference>
<feature type="compositionally biased region" description="Basic and acidic residues" evidence="8">
    <location>
        <begin position="491"/>
        <end position="504"/>
    </location>
</feature>
<dbReference type="InterPro" id="IPR055089">
    <property type="entry name" value="COP9_N"/>
</dbReference>
<evidence type="ECO:0000259" key="9">
    <source>
        <dbReference type="Pfam" id="PF01399"/>
    </source>
</evidence>
<reference evidence="11" key="1">
    <citation type="submission" date="2019-04" db="EMBL/GenBank/DDBJ databases">
        <title>Sequencing of skin fungus with MAO and IRED activity.</title>
        <authorList>
            <person name="Marsaioli A.J."/>
            <person name="Bonatto J.M.C."/>
            <person name="Reis Junior O."/>
        </authorList>
    </citation>
    <scope>NUCLEOTIDE SEQUENCE</scope>
    <source>
        <strain evidence="11">28M1</strain>
    </source>
</reference>
<feature type="domain" description="PCI" evidence="9">
    <location>
        <begin position="353"/>
        <end position="404"/>
    </location>
</feature>
<evidence type="ECO:0000256" key="6">
    <source>
        <dbReference type="ARBA" id="ARBA00022790"/>
    </source>
</evidence>
<dbReference type="Proteomes" id="UP000758155">
    <property type="component" value="Unassembled WGS sequence"/>
</dbReference>
<evidence type="ECO:0000313" key="12">
    <source>
        <dbReference type="Proteomes" id="UP000758155"/>
    </source>
</evidence>
<dbReference type="GO" id="GO:0006511">
    <property type="term" value="P:ubiquitin-dependent protein catabolic process"/>
    <property type="evidence" value="ECO:0007669"/>
    <property type="project" value="TreeGrafter"/>
</dbReference>
<evidence type="ECO:0000313" key="11">
    <source>
        <dbReference type="EMBL" id="KAF3032128.1"/>
    </source>
</evidence>
<evidence type="ECO:0000256" key="3">
    <source>
        <dbReference type="ARBA" id="ARBA00007084"/>
    </source>
</evidence>
<proteinExistence type="inferred from homology"/>
<evidence type="ECO:0000256" key="7">
    <source>
        <dbReference type="ARBA" id="ARBA00023242"/>
    </source>
</evidence>
<dbReference type="PANTHER" id="PTHR10758">
    <property type="entry name" value="26S PROTEASOME NON-ATPASE REGULATORY SUBUNIT 3/COP9 SIGNALOSOME COMPLEX SUBUNIT 3"/>
    <property type="match status" value="1"/>
</dbReference>
<organism evidence="11 12">
    <name type="scientific">Didymella heteroderae</name>
    <dbReference type="NCBI Taxonomy" id="1769908"/>
    <lineage>
        <taxon>Eukaryota</taxon>
        <taxon>Fungi</taxon>
        <taxon>Dikarya</taxon>
        <taxon>Ascomycota</taxon>
        <taxon>Pezizomycotina</taxon>
        <taxon>Dothideomycetes</taxon>
        <taxon>Pleosporomycetidae</taxon>
        <taxon>Pleosporales</taxon>
        <taxon>Pleosporineae</taxon>
        <taxon>Didymellaceae</taxon>
        <taxon>Didymella</taxon>
    </lineage>
</organism>
<keyword evidence="6" id="KW-0736">Signalosome</keyword>
<dbReference type="GO" id="GO:0005737">
    <property type="term" value="C:cytoplasm"/>
    <property type="evidence" value="ECO:0007669"/>
    <property type="project" value="UniProtKB-SubCell"/>
</dbReference>
<dbReference type="EMBL" id="SWKV01000109">
    <property type="protein sequence ID" value="KAF3032128.1"/>
    <property type="molecule type" value="Genomic_DNA"/>
</dbReference>
<dbReference type="GO" id="GO:0008180">
    <property type="term" value="C:COP9 signalosome"/>
    <property type="evidence" value="ECO:0007669"/>
    <property type="project" value="UniProtKB-KW"/>
</dbReference>
<evidence type="ECO:0000256" key="5">
    <source>
        <dbReference type="ARBA" id="ARBA00022490"/>
    </source>
</evidence>
<protein>
    <recommendedName>
        <fullName evidence="4">COP9 signalosome complex subunit 3</fullName>
    </recommendedName>
</protein>
<name>A0A9P4WH04_9PLEO</name>
<keyword evidence="5" id="KW-0963">Cytoplasm</keyword>
<feature type="compositionally biased region" description="Acidic residues" evidence="8">
    <location>
        <begin position="481"/>
        <end position="490"/>
    </location>
</feature>
<keyword evidence="12" id="KW-1185">Reference proteome</keyword>
<dbReference type="OrthoDB" id="29061at2759"/>